<dbReference type="InterPro" id="IPR034030">
    <property type="entry name" value="ZnMc_salivary_gland_MPs"/>
</dbReference>
<dbReference type="Pfam" id="PF13688">
    <property type="entry name" value="Reprolysin_5"/>
    <property type="match status" value="1"/>
</dbReference>
<keyword evidence="3 5" id="KW-0862">Zinc</keyword>
<feature type="signal peptide" evidence="6">
    <location>
        <begin position="1"/>
        <end position="23"/>
    </location>
</feature>
<evidence type="ECO:0000256" key="3">
    <source>
        <dbReference type="ARBA" id="ARBA00022833"/>
    </source>
</evidence>
<feature type="domain" description="Peptidase M12B" evidence="7">
    <location>
        <begin position="180"/>
        <end position="407"/>
    </location>
</feature>
<dbReference type="InterPro" id="IPR001590">
    <property type="entry name" value="Peptidase_M12B"/>
</dbReference>
<dbReference type="PROSITE" id="PS50215">
    <property type="entry name" value="ADAM_MEPRO"/>
    <property type="match status" value="1"/>
</dbReference>
<feature type="binding site" evidence="5">
    <location>
        <position position="335"/>
    </location>
    <ligand>
        <name>Zn(2+)</name>
        <dbReference type="ChEBI" id="CHEBI:29105"/>
        <note>catalytic</note>
    </ligand>
</feature>
<evidence type="ECO:0000256" key="5">
    <source>
        <dbReference type="PROSITE-ProRule" id="PRU00276"/>
    </source>
</evidence>
<proteinExistence type="predicted"/>
<evidence type="ECO:0000313" key="8">
    <source>
        <dbReference type="EMBL" id="JAP86341.1"/>
    </source>
</evidence>
<comment type="caution">
    <text evidence="5">Lacks conserved residue(s) required for the propagation of feature annotation.</text>
</comment>
<feature type="binding site" evidence="5">
    <location>
        <position position="345"/>
    </location>
    <ligand>
        <name>Zn(2+)</name>
        <dbReference type="ChEBI" id="CHEBI:29105"/>
        <note>catalytic</note>
    </ligand>
</feature>
<evidence type="ECO:0000256" key="6">
    <source>
        <dbReference type="SAM" id="SignalP"/>
    </source>
</evidence>
<protein>
    <submittedName>
        <fullName evidence="8">Reprolysin</fullName>
    </submittedName>
</protein>
<keyword evidence="6" id="KW-0732">Signal</keyword>
<dbReference type="GO" id="GO:0006509">
    <property type="term" value="P:membrane protein ectodomain proteolysis"/>
    <property type="evidence" value="ECO:0007669"/>
    <property type="project" value="TreeGrafter"/>
</dbReference>
<dbReference type="Gene3D" id="3.40.1620.60">
    <property type="match status" value="1"/>
</dbReference>
<keyword evidence="5" id="KW-0479">Metal-binding</keyword>
<keyword evidence="4" id="KW-0482">Metalloprotease</keyword>
<evidence type="ECO:0000256" key="1">
    <source>
        <dbReference type="ARBA" id="ARBA00022670"/>
    </source>
</evidence>
<reference evidence="8" key="1">
    <citation type="journal article" date="2016" name="Ticks Tick Borne Dis.">
        <title>De novo assembly and annotation of the salivary gland transcriptome of Rhipicephalus appendiculatus male and female ticks during blood feeding.</title>
        <authorList>
            <person name="de Castro M.H."/>
            <person name="de Klerk D."/>
            <person name="Pienaar R."/>
            <person name="Latif A.A."/>
            <person name="Rees D.J."/>
            <person name="Mans B.J."/>
        </authorList>
    </citation>
    <scope>NUCLEOTIDE SEQUENCE</scope>
    <source>
        <tissue evidence="8">Salivary glands</tissue>
    </source>
</reference>
<dbReference type="EMBL" id="GEDV01002216">
    <property type="protein sequence ID" value="JAP86341.1"/>
    <property type="molecule type" value="Transcribed_RNA"/>
</dbReference>
<dbReference type="InterPro" id="IPR024079">
    <property type="entry name" value="MetalloPept_cat_dom_sf"/>
</dbReference>
<keyword evidence="1" id="KW-0645">Protease</keyword>
<feature type="chain" id="PRO_5007286960" evidence="6">
    <location>
        <begin position="24"/>
        <end position="494"/>
    </location>
</feature>
<name>A0A131Z837_RHIAP</name>
<dbReference type="SUPFAM" id="SSF55486">
    <property type="entry name" value="Metalloproteases ('zincins'), catalytic domain"/>
    <property type="match status" value="1"/>
</dbReference>
<feature type="active site" evidence="5">
    <location>
        <position position="336"/>
    </location>
</feature>
<accession>A0A131Z837</accession>
<evidence type="ECO:0000256" key="2">
    <source>
        <dbReference type="ARBA" id="ARBA00022801"/>
    </source>
</evidence>
<dbReference type="CDD" id="cd04272">
    <property type="entry name" value="ZnMc_salivary_gland_MPs"/>
    <property type="match status" value="1"/>
</dbReference>
<evidence type="ECO:0000259" key="7">
    <source>
        <dbReference type="PROSITE" id="PS50215"/>
    </source>
</evidence>
<dbReference type="Gene3D" id="3.40.390.10">
    <property type="entry name" value="Collagenase (Catalytic Domain)"/>
    <property type="match status" value="1"/>
</dbReference>
<dbReference type="PANTHER" id="PTHR11905">
    <property type="entry name" value="ADAM A DISINTEGRIN AND METALLOPROTEASE DOMAIN"/>
    <property type="match status" value="1"/>
</dbReference>
<dbReference type="AlphaFoldDB" id="A0A131Z837"/>
<evidence type="ECO:0000256" key="4">
    <source>
        <dbReference type="ARBA" id="ARBA00023049"/>
    </source>
</evidence>
<sequence length="494" mass="55581">MIMTLNLMRWFVLVLAAVHENKAAEIVYPRMLESRAEDGLKIVKISDDITLNLRKSSVFSEEFFIHSTRDGVPIAYHMSGPEMEKYLYHDEERMASVHLSDEDGISIEGVVGDTLRIKPAEGMERSADGQVPHTLYEVLYADGVGPTNDDYAVPPTNDTGITPESRRLIFTTGLRIPVFIHPEVYFVVDYTLCLALEFKEKEIARYVAVLANSANLRYRSMVQPKVQLSVVGITVTKQPSDEPYMVKVVGYEATKNIIYGDTIRNFNNYVAQKSYFVTADIIFLLTGMNMSRWENKKLIGNCGGFAYLAGACTKWRVGMTEERAGSYYGVFVLAHELAHSLGCVHDGQGADSWPAGHIGSADCAYEKGYMMSYMYKTPYMYKFSQCCQREVLNVYNRPAYECLIVKNSITTRIYSSKLPGEVSSLTTYCKQVYSSYTYVTADKKYDMKKCIVRCYINQHGGNMLIGAVDGVHCDKRKVCVLGNCTSKPTIDKAE</sequence>
<dbReference type="GO" id="GO:0004222">
    <property type="term" value="F:metalloendopeptidase activity"/>
    <property type="evidence" value="ECO:0007669"/>
    <property type="project" value="InterPro"/>
</dbReference>
<dbReference type="GO" id="GO:0046872">
    <property type="term" value="F:metal ion binding"/>
    <property type="evidence" value="ECO:0007669"/>
    <property type="project" value="UniProtKB-KW"/>
</dbReference>
<keyword evidence="2" id="KW-0378">Hydrolase</keyword>
<feature type="binding site" evidence="5">
    <location>
        <position position="339"/>
    </location>
    <ligand>
        <name>Zn(2+)</name>
        <dbReference type="ChEBI" id="CHEBI:29105"/>
        <note>catalytic</note>
    </ligand>
</feature>
<organism evidence="8">
    <name type="scientific">Rhipicephalus appendiculatus</name>
    <name type="common">Brown ear tick</name>
    <dbReference type="NCBI Taxonomy" id="34631"/>
    <lineage>
        <taxon>Eukaryota</taxon>
        <taxon>Metazoa</taxon>
        <taxon>Ecdysozoa</taxon>
        <taxon>Arthropoda</taxon>
        <taxon>Chelicerata</taxon>
        <taxon>Arachnida</taxon>
        <taxon>Acari</taxon>
        <taxon>Parasitiformes</taxon>
        <taxon>Ixodida</taxon>
        <taxon>Ixodoidea</taxon>
        <taxon>Ixodidae</taxon>
        <taxon>Rhipicephalinae</taxon>
        <taxon>Rhipicephalus</taxon>
        <taxon>Rhipicephalus</taxon>
    </lineage>
</organism>
<dbReference type="PANTHER" id="PTHR11905:SF159">
    <property type="entry name" value="ADAM METALLOPROTEASE"/>
    <property type="match status" value="1"/>
</dbReference>